<dbReference type="EMBL" id="KX452726">
    <property type="protein sequence ID" value="AOR08472.1"/>
    <property type="molecule type" value="Genomic_DNA"/>
</dbReference>
<dbReference type="InterPro" id="IPR008972">
    <property type="entry name" value="Cupredoxin"/>
</dbReference>
<keyword evidence="8 18" id="KW-0479">Metal-binding</keyword>
<keyword evidence="12 18" id="KW-0249">Electron transport</keyword>
<reference evidence="22" key="1">
    <citation type="journal article" date="2016" name="Mitochondrial DNA Part B Resour">
        <title>The complete mitochondrial genome of Histiostoma blomquisti (Acari: Histiostomatidae).</title>
        <authorList>
            <person name="Lee C.-C."/>
            <person name="Wang J."/>
        </authorList>
    </citation>
    <scope>NUCLEOTIDE SEQUENCE</scope>
</reference>
<feature type="domain" description="Cytochrome oxidase subunit II transmembrane region profile" evidence="21">
    <location>
        <begin position="1"/>
        <end position="91"/>
    </location>
</feature>
<dbReference type="GeneID" id="29289570"/>
<dbReference type="InterPro" id="IPR011759">
    <property type="entry name" value="Cyt_c_oxidase_su2_TM_dom"/>
</dbReference>
<evidence type="ECO:0000256" key="14">
    <source>
        <dbReference type="ARBA" id="ARBA00023008"/>
    </source>
</evidence>
<comment type="subcellular location">
    <subcellularLocation>
        <location evidence="1 18">Mitochondrion inner membrane</location>
        <topology evidence="1 18">Multi-pass membrane protein</topology>
    </subcellularLocation>
</comment>
<evidence type="ECO:0000256" key="17">
    <source>
        <dbReference type="ARBA" id="ARBA00049512"/>
    </source>
</evidence>
<evidence type="ECO:0000256" key="4">
    <source>
        <dbReference type="ARBA" id="ARBA00015946"/>
    </source>
</evidence>
<dbReference type="PANTHER" id="PTHR22888:SF9">
    <property type="entry name" value="CYTOCHROME C OXIDASE SUBUNIT 2"/>
    <property type="match status" value="1"/>
</dbReference>
<dbReference type="SUPFAM" id="SSF81464">
    <property type="entry name" value="Cytochrome c oxidase subunit II-like, transmembrane region"/>
    <property type="match status" value="1"/>
</dbReference>
<feature type="transmembrane region" description="Helical" evidence="19">
    <location>
        <begin position="26"/>
        <end position="52"/>
    </location>
</feature>
<evidence type="ECO:0000256" key="12">
    <source>
        <dbReference type="ARBA" id="ARBA00022982"/>
    </source>
</evidence>
<keyword evidence="11" id="KW-1278">Translocase</keyword>
<dbReference type="PANTHER" id="PTHR22888">
    <property type="entry name" value="CYTOCHROME C OXIDASE, SUBUNIT II"/>
    <property type="match status" value="1"/>
</dbReference>
<keyword evidence="13 19" id="KW-1133">Transmembrane helix</keyword>
<keyword evidence="9 18" id="KW-0999">Mitochondrion inner membrane</keyword>
<protein>
    <recommendedName>
        <fullName evidence="4 18">Cytochrome c oxidase subunit 2</fullName>
    </recommendedName>
</protein>
<comment type="function">
    <text evidence="18">Component of the cytochrome c oxidase, the last enzyme in the mitochondrial electron transport chain which drives oxidative phosphorylation. The respiratory chain contains 3 multisubunit complexes succinate dehydrogenase (complex II, CII), ubiquinol-cytochrome c oxidoreductase (cytochrome b-c1 complex, complex III, CIII) and cytochrome c oxidase (complex IV, CIV), that cooperate to transfer electrons derived from NADH and succinate to molecular oxygen, creating an electrochemical gradient over the inner membrane that drives transmembrane transport and the ATP synthase. Cytochrome c oxidase is the component of the respiratory chain that catalyzes the reduction of oxygen to water. Electrons originating from reduced cytochrome c in the intermembrane space (IMS) are transferred via the dinuclear copper A center (CU(A)) of subunit 2 and heme A of subunit 1 to the active site in subunit 1, a binuclear center (BNC) formed by heme A3 and copper B (CU(B)). The BNC reduces molecular oxygen to 2 water molecules using 4 electrons from cytochrome c in the IMS and 4 protons from the mitochondrial matrix.</text>
</comment>
<dbReference type="Gene3D" id="1.10.287.90">
    <property type="match status" value="1"/>
</dbReference>
<evidence type="ECO:0000256" key="13">
    <source>
        <dbReference type="ARBA" id="ARBA00022989"/>
    </source>
</evidence>
<dbReference type="Gene3D" id="2.60.40.420">
    <property type="entry name" value="Cupredoxins - blue copper proteins"/>
    <property type="match status" value="1"/>
</dbReference>
<dbReference type="InterPro" id="IPR045187">
    <property type="entry name" value="CcO_II"/>
</dbReference>
<dbReference type="InterPro" id="IPR036257">
    <property type="entry name" value="Cyt_c_oxidase_su2_TM_sf"/>
</dbReference>
<evidence type="ECO:0000256" key="7">
    <source>
        <dbReference type="ARBA" id="ARBA00022692"/>
    </source>
</evidence>
<dbReference type="PROSITE" id="PS00078">
    <property type="entry name" value="COX2"/>
    <property type="match status" value="1"/>
</dbReference>
<dbReference type="GO" id="GO:0005507">
    <property type="term" value="F:copper ion binding"/>
    <property type="evidence" value="ECO:0007669"/>
    <property type="project" value="InterPro"/>
</dbReference>
<dbReference type="Pfam" id="PF02790">
    <property type="entry name" value="COX2_TM"/>
    <property type="match status" value="1"/>
</dbReference>
<comment type="subunit">
    <text evidence="3">Component of the cytochrome c oxidase (complex IV, CIV), a multisubunit enzyme composed of a catalytic core of 3 subunits and several supernumerary subunits. The complex exists as a monomer or a dimer and forms supercomplexes (SCs) in the inner mitochondrial membrane with ubiquinol-cytochrome c oxidoreductase (cytochrome b-c1 complex, complex III, CIII).</text>
</comment>
<dbReference type="InterPro" id="IPR002429">
    <property type="entry name" value="CcO_II-like_C"/>
</dbReference>
<evidence type="ECO:0000256" key="16">
    <source>
        <dbReference type="ARBA" id="ARBA00023136"/>
    </source>
</evidence>
<keyword evidence="15 18" id="KW-0496">Mitochondrion</keyword>
<evidence type="ECO:0000256" key="18">
    <source>
        <dbReference type="RuleBase" id="RU000457"/>
    </source>
</evidence>
<evidence type="ECO:0000256" key="19">
    <source>
        <dbReference type="SAM" id="Phobius"/>
    </source>
</evidence>
<dbReference type="GO" id="GO:0042773">
    <property type="term" value="P:ATP synthesis coupled electron transport"/>
    <property type="evidence" value="ECO:0007669"/>
    <property type="project" value="TreeGrafter"/>
</dbReference>
<evidence type="ECO:0000256" key="2">
    <source>
        <dbReference type="ARBA" id="ARBA00007866"/>
    </source>
</evidence>
<dbReference type="AlphaFoldDB" id="A0A342Y120"/>
<dbReference type="CTD" id="4513"/>
<comment type="cofactor">
    <cofactor evidence="18">
        <name>Cu cation</name>
        <dbReference type="ChEBI" id="CHEBI:23378"/>
    </cofactor>
    <text evidence="18">Binds a copper A center.</text>
</comment>
<sequence>MPSWLALGFQDSGSFSMSEIFCLHDYIMVILLLVILLVFYVMVLLVSSSIFYKYLVEGTLIETIWSIIPSFLLVVLVVPSMKALYSMEDVNSPYLTVKVVGHQWYWSYILSFLHNRVYSIGSSCLKFFMFDSIMNNDSVSYPRLLSCSQSLVIPVQATTRFIISSTDVIHAFSLPALGLKVDALPGRVSQLYVTPTRVGLYFGQCSEICGSNHSFMPIEVCVSQPVDFNYFCGSNFLDTISSFVDISTFKYSSYTLFIL</sequence>
<keyword evidence="14 18" id="KW-0186">Copper</keyword>
<evidence type="ECO:0000256" key="8">
    <source>
        <dbReference type="ARBA" id="ARBA00022723"/>
    </source>
</evidence>
<dbReference type="SUPFAM" id="SSF49503">
    <property type="entry name" value="Cupredoxins"/>
    <property type="match status" value="1"/>
</dbReference>
<evidence type="ECO:0000259" key="20">
    <source>
        <dbReference type="PROSITE" id="PS50857"/>
    </source>
</evidence>
<dbReference type="Pfam" id="PF00116">
    <property type="entry name" value="COX2"/>
    <property type="match status" value="1"/>
</dbReference>
<evidence type="ECO:0000256" key="15">
    <source>
        <dbReference type="ARBA" id="ARBA00023128"/>
    </source>
</evidence>
<comment type="catalytic activity">
    <reaction evidence="17">
        <text>4 Fe(II)-[cytochrome c] + O2 + 8 H(+)(in) = 4 Fe(III)-[cytochrome c] + 2 H2O + 4 H(+)(out)</text>
        <dbReference type="Rhea" id="RHEA:11436"/>
        <dbReference type="Rhea" id="RHEA-COMP:10350"/>
        <dbReference type="Rhea" id="RHEA-COMP:14399"/>
        <dbReference type="ChEBI" id="CHEBI:15377"/>
        <dbReference type="ChEBI" id="CHEBI:15378"/>
        <dbReference type="ChEBI" id="CHEBI:15379"/>
        <dbReference type="ChEBI" id="CHEBI:29033"/>
        <dbReference type="ChEBI" id="CHEBI:29034"/>
        <dbReference type="EC" id="7.1.1.9"/>
    </reaction>
    <physiologicalReaction direction="left-to-right" evidence="17">
        <dbReference type="Rhea" id="RHEA:11437"/>
    </physiologicalReaction>
</comment>
<dbReference type="PRINTS" id="PR01166">
    <property type="entry name" value="CYCOXIDASEII"/>
</dbReference>
<accession>A0A342Y120</accession>
<dbReference type="GO" id="GO:0004129">
    <property type="term" value="F:cytochrome-c oxidase activity"/>
    <property type="evidence" value="ECO:0007669"/>
    <property type="project" value="UniProtKB-EC"/>
</dbReference>
<organism evidence="22">
    <name type="scientific">Histiostoma blomquisti</name>
    <dbReference type="NCBI Taxonomy" id="1902798"/>
    <lineage>
        <taxon>Eukaryota</taxon>
        <taxon>Metazoa</taxon>
        <taxon>Ecdysozoa</taxon>
        <taxon>Arthropoda</taxon>
        <taxon>Chelicerata</taxon>
        <taxon>Arachnida</taxon>
        <taxon>Acari</taxon>
        <taxon>Acariformes</taxon>
        <taxon>Sarcoptiformes</taxon>
        <taxon>Astigmata</taxon>
        <taxon>Histiostomatoidea</taxon>
        <taxon>Histiostomatidae</taxon>
        <taxon>Histiostoma</taxon>
    </lineage>
</organism>
<name>A0A342Y120_9ACAR</name>
<feature type="domain" description="Cytochrome oxidase subunit II copper A binding" evidence="20">
    <location>
        <begin position="92"/>
        <end position="234"/>
    </location>
</feature>
<evidence type="ECO:0000256" key="6">
    <source>
        <dbReference type="ARBA" id="ARBA00022660"/>
    </source>
</evidence>
<gene>
    <name evidence="22" type="primary">COX2</name>
</gene>
<evidence type="ECO:0000313" key="22">
    <source>
        <dbReference type="EMBL" id="AOR08472.1"/>
    </source>
</evidence>
<dbReference type="InterPro" id="IPR001505">
    <property type="entry name" value="Copper_CuA"/>
</dbReference>
<keyword evidence="7 18" id="KW-0812">Transmembrane</keyword>
<evidence type="ECO:0000256" key="3">
    <source>
        <dbReference type="ARBA" id="ARBA00011164"/>
    </source>
</evidence>
<evidence type="ECO:0000259" key="21">
    <source>
        <dbReference type="PROSITE" id="PS50999"/>
    </source>
</evidence>
<proteinExistence type="inferred from homology"/>
<evidence type="ECO:0000256" key="1">
    <source>
        <dbReference type="ARBA" id="ARBA00004448"/>
    </source>
</evidence>
<keyword evidence="6 18" id="KW-0679">Respiratory chain</keyword>
<dbReference type="RefSeq" id="YP_009306840.1">
    <property type="nucleotide sequence ID" value="NC_031377.1"/>
</dbReference>
<feature type="transmembrane region" description="Helical" evidence="19">
    <location>
        <begin position="64"/>
        <end position="85"/>
    </location>
</feature>
<keyword evidence="10" id="KW-0460">Magnesium</keyword>
<evidence type="ECO:0000256" key="10">
    <source>
        <dbReference type="ARBA" id="ARBA00022842"/>
    </source>
</evidence>
<dbReference type="PROSITE" id="PS50857">
    <property type="entry name" value="COX2_CUA"/>
    <property type="match status" value="1"/>
</dbReference>
<keyword evidence="16 18" id="KW-0472">Membrane</keyword>
<evidence type="ECO:0000256" key="11">
    <source>
        <dbReference type="ARBA" id="ARBA00022967"/>
    </source>
</evidence>
<dbReference type="PROSITE" id="PS50999">
    <property type="entry name" value="COX2_TM"/>
    <property type="match status" value="1"/>
</dbReference>
<dbReference type="GO" id="GO:0005743">
    <property type="term" value="C:mitochondrial inner membrane"/>
    <property type="evidence" value="ECO:0007669"/>
    <property type="project" value="UniProtKB-SubCell"/>
</dbReference>
<comment type="similarity">
    <text evidence="2 18">Belongs to the cytochrome c oxidase subunit 2 family.</text>
</comment>
<geneLocation type="mitochondrion" evidence="22"/>
<evidence type="ECO:0000256" key="5">
    <source>
        <dbReference type="ARBA" id="ARBA00022448"/>
    </source>
</evidence>
<evidence type="ECO:0000256" key="9">
    <source>
        <dbReference type="ARBA" id="ARBA00022792"/>
    </source>
</evidence>
<keyword evidence="5 18" id="KW-0813">Transport</keyword>